<dbReference type="PANTHER" id="PTHR43537">
    <property type="entry name" value="TRANSCRIPTIONAL REGULATOR, GNTR FAMILY"/>
    <property type="match status" value="1"/>
</dbReference>
<dbReference type="InterPro" id="IPR008920">
    <property type="entry name" value="TF_FadR/GntR_C"/>
</dbReference>
<name>A0A330GQP5_9HYPH</name>
<dbReference type="CDD" id="cd07377">
    <property type="entry name" value="WHTH_GntR"/>
    <property type="match status" value="1"/>
</dbReference>
<feature type="domain" description="HTH gntR-type" evidence="5">
    <location>
        <begin position="28"/>
        <end position="95"/>
    </location>
</feature>
<keyword evidence="3" id="KW-0804">Transcription</keyword>
<dbReference type="Gene3D" id="1.10.10.10">
    <property type="entry name" value="Winged helix-like DNA-binding domain superfamily/Winged helix DNA-binding domain"/>
    <property type="match status" value="1"/>
</dbReference>
<dbReference type="Proteomes" id="UP000251956">
    <property type="component" value="Unassembled WGS sequence"/>
</dbReference>
<dbReference type="SMART" id="SM00345">
    <property type="entry name" value="HTH_GNTR"/>
    <property type="match status" value="1"/>
</dbReference>
<sequence length="260" mass="29213">MGALMTERAESTDNDPLLAGETDTRRTADSSERAYNTIRKLLVEFTLKPGERINEVQLSRGLGVSRTPIREALNRLASEGFVSLTPNRGFFVRNLSTEGLLDLYELRSIIECAAFKLMCERAEDSEIDRLRQYWEAIVDGYRDQAPDIILAEDEGFHLLIAELSGNPELVGQLASINARIRFIRRIQIEHPSHDKTQVTSHSAIVAAAVKRDAENGMKLLREHIEMTVSATQQALKDALLRVFAPGNGADLKRRRRARDT</sequence>
<evidence type="ECO:0000256" key="3">
    <source>
        <dbReference type="ARBA" id="ARBA00023163"/>
    </source>
</evidence>
<dbReference type="Pfam" id="PF07729">
    <property type="entry name" value="FCD"/>
    <property type="match status" value="1"/>
</dbReference>
<dbReference type="InterPro" id="IPR036390">
    <property type="entry name" value="WH_DNA-bd_sf"/>
</dbReference>
<dbReference type="AlphaFoldDB" id="A0A330GQP5"/>
<evidence type="ECO:0000259" key="5">
    <source>
        <dbReference type="PROSITE" id="PS50949"/>
    </source>
</evidence>
<dbReference type="InterPro" id="IPR000524">
    <property type="entry name" value="Tscrpt_reg_HTH_GntR"/>
</dbReference>
<evidence type="ECO:0000313" key="6">
    <source>
        <dbReference type="EMBL" id="RAZ76049.1"/>
    </source>
</evidence>
<comment type="caution">
    <text evidence="6">The sequence shown here is derived from an EMBL/GenBank/DDBJ whole genome shotgun (WGS) entry which is preliminary data.</text>
</comment>
<dbReference type="InterPro" id="IPR036388">
    <property type="entry name" value="WH-like_DNA-bd_sf"/>
</dbReference>
<reference evidence="6 7" key="2">
    <citation type="submission" date="2018-07" db="EMBL/GenBank/DDBJ databases">
        <title>Diversity of Mesorhizobium strains in Brazil.</title>
        <authorList>
            <person name="Helene L.C.F."/>
            <person name="Dall'Agnol R."/>
            <person name="Delamuta J.R.M."/>
            <person name="Hungria M."/>
        </authorList>
    </citation>
    <scope>NUCLEOTIDE SEQUENCE [LARGE SCALE GENOMIC DNA]</scope>
    <source>
        <strain evidence="6 7">CNPSo 3140</strain>
    </source>
</reference>
<evidence type="ECO:0000256" key="4">
    <source>
        <dbReference type="SAM" id="MobiDB-lite"/>
    </source>
</evidence>
<evidence type="ECO:0000256" key="1">
    <source>
        <dbReference type="ARBA" id="ARBA00023015"/>
    </source>
</evidence>
<reference evidence="7" key="1">
    <citation type="submission" date="2018-06" db="EMBL/GenBank/DDBJ databases">
        <authorList>
            <person name="Helene L.C."/>
            <person name="Dall'Agnol R."/>
            <person name="Delamuta J.R."/>
            <person name="Hungria M."/>
        </authorList>
    </citation>
    <scope>NUCLEOTIDE SEQUENCE [LARGE SCALE GENOMIC DNA]</scope>
    <source>
        <strain evidence="7">CNPSo 3140</strain>
    </source>
</reference>
<dbReference type="InterPro" id="IPR011711">
    <property type="entry name" value="GntR_C"/>
</dbReference>
<protein>
    <submittedName>
        <fullName evidence="6">GntR family transcriptional regulator</fullName>
    </submittedName>
</protein>
<dbReference type="PROSITE" id="PS50949">
    <property type="entry name" value="HTH_GNTR"/>
    <property type="match status" value="1"/>
</dbReference>
<dbReference type="Pfam" id="PF00392">
    <property type="entry name" value="GntR"/>
    <property type="match status" value="1"/>
</dbReference>
<dbReference type="EMBL" id="QMBQ01000004">
    <property type="protein sequence ID" value="RAZ76049.1"/>
    <property type="molecule type" value="Genomic_DNA"/>
</dbReference>
<dbReference type="GO" id="GO:0003677">
    <property type="term" value="F:DNA binding"/>
    <property type="evidence" value="ECO:0007669"/>
    <property type="project" value="UniProtKB-KW"/>
</dbReference>
<dbReference type="PRINTS" id="PR00035">
    <property type="entry name" value="HTHGNTR"/>
</dbReference>
<dbReference type="PANTHER" id="PTHR43537:SF45">
    <property type="entry name" value="GNTR FAMILY REGULATORY PROTEIN"/>
    <property type="match status" value="1"/>
</dbReference>
<evidence type="ECO:0000313" key="7">
    <source>
        <dbReference type="Proteomes" id="UP000251956"/>
    </source>
</evidence>
<gene>
    <name evidence="6" type="ORF">DPM35_15105</name>
</gene>
<dbReference type="SMART" id="SM00895">
    <property type="entry name" value="FCD"/>
    <property type="match status" value="1"/>
</dbReference>
<organism evidence="6 7">
    <name type="scientific">Mesorhizobium atlanticum</name>
    <dbReference type="NCBI Taxonomy" id="2233532"/>
    <lineage>
        <taxon>Bacteria</taxon>
        <taxon>Pseudomonadati</taxon>
        <taxon>Pseudomonadota</taxon>
        <taxon>Alphaproteobacteria</taxon>
        <taxon>Hyphomicrobiales</taxon>
        <taxon>Phyllobacteriaceae</taxon>
        <taxon>Mesorhizobium</taxon>
    </lineage>
</organism>
<proteinExistence type="predicted"/>
<dbReference type="Gene3D" id="1.20.120.530">
    <property type="entry name" value="GntR ligand-binding domain-like"/>
    <property type="match status" value="1"/>
</dbReference>
<evidence type="ECO:0000256" key="2">
    <source>
        <dbReference type="ARBA" id="ARBA00023125"/>
    </source>
</evidence>
<keyword evidence="2" id="KW-0238">DNA-binding</keyword>
<keyword evidence="7" id="KW-1185">Reference proteome</keyword>
<accession>A0A330GQP5</accession>
<keyword evidence="1" id="KW-0805">Transcription regulation</keyword>
<dbReference type="OrthoDB" id="8247358at2"/>
<dbReference type="GO" id="GO:0003700">
    <property type="term" value="F:DNA-binding transcription factor activity"/>
    <property type="evidence" value="ECO:0007669"/>
    <property type="project" value="InterPro"/>
</dbReference>
<dbReference type="SUPFAM" id="SSF48008">
    <property type="entry name" value="GntR ligand-binding domain-like"/>
    <property type="match status" value="1"/>
</dbReference>
<feature type="region of interest" description="Disordered" evidence="4">
    <location>
        <begin position="1"/>
        <end position="29"/>
    </location>
</feature>
<dbReference type="SUPFAM" id="SSF46785">
    <property type="entry name" value="Winged helix' DNA-binding domain"/>
    <property type="match status" value="1"/>
</dbReference>